<feature type="compositionally biased region" description="Polar residues" evidence="5">
    <location>
        <begin position="1"/>
        <end position="12"/>
    </location>
</feature>
<keyword evidence="7" id="KW-0239">DNA-directed DNA polymerase</keyword>
<keyword evidence="8" id="KW-1185">Reference proteome</keyword>
<feature type="domain" description="Transcription factor CBF/NF-Y/archaeal histone" evidence="6">
    <location>
        <begin position="55"/>
        <end position="119"/>
    </location>
</feature>
<dbReference type="GO" id="GO:0006272">
    <property type="term" value="P:leading strand elongation"/>
    <property type="evidence" value="ECO:0007669"/>
    <property type="project" value="TreeGrafter"/>
</dbReference>
<feature type="compositionally biased region" description="Basic and acidic residues" evidence="5">
    <location>
        <begin position="200"/>
        <end position="240"/>
    </location>
</feature>
<dbReference type="Gene3D" id="1.10.20.10">
    <property type="entry name" value="Histone, subunit A"/>
    <property type="match status" value="1"/>
</dbReference>
<dbReference type="Pfam" id="PF00808">
    <property type="entry name" value="CBFD_NFYB_HMF"/>
    <property type="match status" value="1"/>
</dbReference>
<evidence type="ECO:0000256" key="2">
    <source>
        <dbReference type="ARBA" id="ARBA00023242"/>
    </source>
</evidence>
<dbReference type="SUPFAM" id="SSF47113">
    <property type="entry name" value="Histone-fold"/>
    <property type="match status" value="1"/>
</dbReference>
<dbReference type="AlphaFoldDB" id="A0AAF0FEA4"/>
<feature type="region of interest" description="Disordered" evidence="5">
    <location>
        <begin position="1"/>
        <end position="31"/>
    </location>
</feature>
<feature type="compositionally biased region" description="Basic and acidic residues" evidence="5">
    <location>
        <begin position="153"/>
        <end position="172"/>
    </location>
</feature>
<reference evidence="7" key="1">
    <citation type="submission" date="2023-02" db="EMBL/GenBank/DDBJ databases">
        <title>Mating type loci evolution in Malassezia.</title>
        <authorList>
            <person name="Coelho M.A."/>
        </authorList>
    </citation>
    <scope>NUCLEOTIDE SEQUENCE</scope>
    <source>
        <strain evidence="7">CBS 14136</strain>
    </source>
</reference>
<accession>A0AAF0FEA4</accession>
<keyword evidence="7" id="KW-0548">Nucleotidyltransferase</keyword>
<evidence type="ECO:0000256" key="4">
    <source>
        <dbReference type="ARBA" id="ARBA00042096"/>
    </source>
</evidence>
<dbReference type="EMBL" id="CP118379">
    <property type="protein sequence ID" value="WFD44606.1"/>
    <property type="molecule type" value="Genomic_DNA"/>
</dbReference>
<evidence type="ECO:0000259" key="6">
    <source>
        <dbReference type="Pfam" id="PF00808"/>
    </source>
</evidence>
<comment type="subcellular location">
    <subcellularLocation>
        <location evidence="1">Nucleus</location>
    </subcellularLocation>
</comment>
<dbReference type="InterPro" id="IPR003958">
    <property type="entry name" value="CBFA_NFYB_domain"/>
</dbReference>
<evidence type="ECO:0000256" key="5">
    <source>
        <dbReference type="SAM" id="MobiDB-lite"/>
    </source>
</evidence>
<dbReference type="GO" id="GO:0006974">
    <property type="term" value="P:DNA damage response"/>
    <property type="evidence" value="ECO:0007669"/>
    <property type="project" value="TreeGrafter"/>
</dbReference>
<feature type="compositionally biased region" description="Acidic residues" evidence="5">
    <location>
        <begin position="174"/>
        <end position="186"/>
    </location>
</feature>
<sequence length="240" mass="25992">MEDDAQVSTTNDAPFASTLEQEEDSPREDLPLSCKTMTATNAAGGTFGMGLDQFELPKASIQKLAKSELPDSIQLRKDSLAALVKSSSVFVSYLTAASHDVALARGNKTISAVHVLDAMRELDFPPEMRKELRVQLEAYRDLQKKSAAAKADNAARNRAERRAKAAESKSAEAPDTEADTTMEPLEDTSGNWPNPSETIASERMEHSSGDLADESHLEDSIDAGARESDRPDDSLHPSTD</sequence>
<organism evidence="7 8">
    <name type="scientific">Malassezia psittaci</name>
    <dbReference type="NCBI Taxonomy" id="1821823"/>
    <lineage>
        <taxon>Eukaryota</taxon>
        <taxon>Fungi</taxon>
        <taxon>Dikarya</taxon>
        <taxon>Basidiomycota</taxon>
        <taxon>Ustilaginomycotina</taxon>
        <taxon>Malasseziomycetes</taxon>
        <taxon>Malasseziales</taxon>
        <taxon>Malasseziaceae</taxon>
        <taxon>Malassezia</taxon>
    </lineage>
</organism>
<evidence type="ECO:0000256" key="3">
    <source>
        <dbReference type="ARBA" id="ARBA00039775"/>
    </source>
</evidence>
<dbReference type="CDD" id="cd22928">
    <property type="entry name" value="HFD_POLE3_DPB4"/>
    <property type="match status" value="1"/>
</dbReference>
<dbReference type="GO" id="GO:0031507">
    <property type="term" value="P:heterochromatin formation"/>
    <property type="evidence" value="ECO:0007669"/>
    <property type="project" value="TreeGrafter"/>
</dbReference>
<dbReference type="GO" id="GO:0008623">
    <property type="term" value="C:CHRAC"/>
    <property type="evidence" value="ECO:0007669"/>
    <property type="project" value="TreeGrafter"/>
</dbReference>
<dbReference type="GO" id="GO:0008622">
    <property type="term" value="C:epsilon DNA polymerase complex"/>
    <property type="evidence" value="ECO:0007669"/>
    <property type="project" value="TreeGrafter"/>
</dbReference>
<keyword evidence="7" id="KW-0808">Transferase</keyword>
<dbReference type="InterPro" id="IPR051377">
    <property type="entry name" value="DNA_Pol-Epsilon_Subunit"/>
</dbReference>
<dbReference type="Proteomes" id="UP001214628">
    <property type="component" value="Chromosome 5"/>
</dbReference>
<keyword evidence="2" id="KW-0539">Nucleus</keyword>
<proteinExistence type="predicted"/>
<evidence type="ECO:0000313" key="8">
    <source>
        <dbReference type="Proteomes" id="UP001214628"/>
    </source>
</evidence>
<gene>
    <name evidence="7" type="ORF">MPSI1_003274</name>
</gene>
<dbReference type="GO" id="GO:0031490">
    <property type="term" value="F:chromatin DNA binding"/>
    <property type="evidence" value="ECO:0007669"/>
    <property type="project" value="TreeGrafter"/>
</dbReference>
<feature type="compositionally biased region" description="Polar residues" evidence="5">
    <location>
        <begin position="188"/>
        <end position="199"/>
    </location>
</feature>
<dbReference type="GO" id="GO:0046982">
    <property type="term" value="F:protein heterodimerization activity"/>
    <property type="evidence" value="ECO:0007669"/>
    <property type="project" value="InterPro"/>
</dbReference>
<dbReference type="PANTHER" id="PTHR46172:SF1">
    <property type="entry name" value="DNA POLYMERASE EPSILON SUBUNIT 3"/>
    <property type="match status" value="1"/>
</dbReference>
<dbReference type="GO" id="GO:0003887">
    <property type="term" value="F:DNA-directed DNA polymerase activity"/>
    <property type="evidence" value="ECO:0007669"/>
    <property type="project" value="UniProtKB-KW"/>
</dbReference>
<name>A0AAF0FEA4_9BASI</name>
<evidence type="ECO:0000256" key="1">
    <source>
        <dbReference type="ARBA" id="ARBA00004123"/>
    </source>
</evidence>
<dbReference type="InterPro" id="IPR009072">
    <property type="entry name" value="Histone-fold"/>
</dbReference>
<evidence type="ECO:0000313" key="7">
    <source>
        <dbReference type="EMBL" id="WFD44606.1"/>
    </source>
</evidence>
<protein>
    <recommendedName>
        <fullName evidence="3">DNA polymerase epsilon subunit D</fullName>
    </recommendedName>
    <alternativeName>
        <fullName evidence="4">DNA polymerase II subunit D</fullName>
    </alternativeName>
</protein>
<feature type="region of interest" description="Disordered" evidence="5">
    <location>
        <begin position="145"/>
        <end position="240"/>
    </location>
</feature>
<dbReference type="PANTHER" id="PTHR46172">
    <property type="entry name" value="DNA POLYMERASE EPSILON SUBUNIT 3"/>
    <property type="match status" value="1"/>
</dbReference>